<evidence type="ECO:0000259" key="1">
    <source>
        <dbReference type="Pfam" id="PF01636"/>
    </source>
</evidence>
<dbReference type="InterPro" id="IPR002575">
    <property type="entry name" value="Aminoglycoside_PTrfase"/>
</dbReference>
<proteinExistence type="predicted"/>
<comment type="caution">
    <text evidence="2">The sequence shown here is derived from an EMBL/GenBank/DDBJ whole genome shotgun (WGS) entry which is preliminary data.</text>
</comment>
<dbReference type="Gene3D" id="3.90.1200.10">
    <property type="match status" value="1"/>
</dbReference>
<dbReference type="EMBL" id="JADBDZ010000001">
    <property type="protein sequence ID" value="MBE1533227.1"/>
    <property type="molecule type" value="Genomic_DNA"/>
</dbReference>
<evidence type="ECO:0000313" key="3">
    <source>
        <dbReference type="Proteomes" id="UP000627838"/>
    </source>
</evidence>
<dbReference type="Proteomes" id="UP000627838">
    <property type="component" value="Unassembled WGS sequence"/>
</dbReference>
<feature type="domain" description="Aminoglycoside phosphotransferase" evidence="1">
    <location>
        <begin position="26"/>
        <end position="236"/>
    </location>
</feature>
<keyword evidence="2" id="KW-0418">Kinase</keyword>
<dbReference type="Pfam" id="PF01636">
    <property type="entry name" value="APH"/>
    <property type="match status" value="1"/>
</dbReference>
<dbReference type="RefSeq" id="WP_192759812.1">
    <property type="nucleotide sequence ID" value="NZ_JADBDZ010000001.1"/>
</dbReference>
<accession>A0ABR9JRN6</accession>
<dbReference type="InterPro" id="IPR011009">
    <property type="entry name" value="Kinase-like_dom_sf"/>
</dbReference>
<keyword evidence="3" id="KW-1185">Reference proteome</keyword>
<organism evidence="2 3">
    <name type="scientific">Actinomadura algeriensis</name>
    <dbReference type="NCBI Taxonomy" id="1679523"/>
    <lineage>
        <taxon>Bacteria</taxon>
        <taxon>Bacillati</taxon>
        <taxon>Actinomycetota</taxon>
        <taxon>Actinomycetes</taxon>
        <taxon>Streptosporangiales</taxon>
        <taxon>Thermomonosporaceae</taxon>
        <taxon>Actinomadura</taxon>
    </lineage>
</organism>
<keyword evidence="2" id="KW-0808">Transferase</keyword>
<reference evidence="2 3" key="1">
    <citation type="submission" date="2020-10" db="EMBL/GenBank/DDBJ databases">
        <title>Sequencing the genomes of 1000 actinobacteria strains.</title>
        <authorList>
            <person name="Klenk H.-P."/>
        </authorList>
    </citation>
    <scope>NUCLEOTIDE SEQUENCE [LARGE SCALE GENOMIC DNA]</scope>
    <source>
        <strain evidence="2 3">DSM 46744</strain>
    </source>
</reference>
<protein>
    <submittedName>
        <fullName evidence="2">Aminoglycoside phosphotransferase (APT) family kinase protein</fullName>
    </submittedName>
</protein>
<dbReference type="GO" id="GO:0016301">
    <property type="term" value="F:kinase activity"/>
    <property type="evidence" value="ECO:0007669"/>
    <property type="project" value="UniProtKB-KW"/>
</dbReference>
<dbReference type="SUPFAM" id="SSF56112">
    <property type="entry name" value="Protein kinase-like (PK-like)"/>
    <property type="match status" value="1"/>
</dbReference>
<sequence>MLAEVAECCGVAISDARLVHQHSNSAVALPNSGLLVRIASNPDALAQIKVSLAVTRWLVGRGYPTVEPATVEPFLVTGRVVSVWKLLDVVDRPRGTGADLGRLLRILHKEPPPPVALKPLSDPLEGVSRAVANHPDGMQPQDRAWLLTKIDELRSGWTALREQLRPGLVHGDAHSNNLLRVRDGGVLLGDWDHVAVGPREWDLVQPYYMQRRFGRHTEEELQNFAVAYGWDVRECADFETLIQVREVFGLSPYVRRALVNEWARDEVEHRLRTLRTGNTTARWSSPPRPPSP</sequence>
<name>A0ABR9JRN6_9ACTN</name>
<evidence type="ECO:0000313" key="2">
    <source>
        <dbReference type="EMBL" id="MBE1533227.1"/>
    </source>
</evidence>
<gene>
    <name evidence="2" type="ORF">H4W34_003060</name>
</gene>